<dbReference type="PANTHER" id="PTHR20974:SF0">
    <property type="entry name" value="UPF0585 PROTEIN CG18661"/>
    <property type="match status" value="1"/>
</dbReference>
<keyword evidence="1" id="KW-0489">Methyltransferase</keyword>
<organism evidence="1 2">
    <name type="scientific">Thiothrix lacustris</name>
    <dbReference type="NCBI Taxonomy" id="525917"/>
    <lineage>
        <taxon>Bacteria</taxon>
        <taxon>Pseudomonadati</taxon>
        <taxon>Pseudomonadota</taxon>
        <taxon>Gammaproteobacteria</taxon>
        <taxon>Thiotrichales</taxon>
        <taxon>Thiotrichaceae</taxon>
        <taxon>Thiothrix</taxon>
    </lineage>
</organism>
<dbReference type="InterPro" id="IPR029063">
    <property type="entry name" value="SAM-dependent_MTases_sf"/>
</dbReference>
<keyword evidence="1" id="KW-0808">Transferase</keyword>
<dbReference type="Proteomes" id="UP000192491">
    <property type="component" value="Unassembled WGS sequence"/>
</dbReference>
<comment type="caution">
    <text evidence="1">The sequence shown here is derived from an EMBL/GenBank/DDBJ whole genome shotgun (WGS) entry which is preliminary data.</text>
</comment>
<dbReference type="EMBL" id="MTEJ01000054">
    <property type="protein sequence ID" value="OQX13006.1"/>
    <property type="molecule type" value="Genomic_DNA"/>
</dbReference>
<gene>
    <name evidence="1" type="ORF">BWK73_13375</name>
</gene>
<dbReference type="Gene3D" id="3.40.50.150">
    <property type="entry name" value="Vaccinia Virus protein VP39"/>
    <property type="match status" value="1"/>
</dbReference>
<dbReference type="GO" id="GO:0032259">
    <property type="term" value="P:methylation"/>
    <property type="evidence" value="ECO:0007669"/>
    <property type="project" value="UniProtKB-KW"/>
</dbReference>
<dbReference type="AlphaFoldDB" id="A0A1Y1QSR6"/>
<evidence type="ECO:0000313" key="2">
    <source>
        <dbReference type="Proteomes" id="UP000192491"/>
    </source>
</evidence>
<dbReference type="PANTHER" id="PTHR20974">
    <property type="entry name" value="UPF0585 PROTEIN CG18661"/>
    <property type="match status" value="1"/>
</dbReference>
<reference evidence="1 2" key="1">
    <citation type="submission" date="2017-01" db="EMBL/GenBank/DDBJ databases">
        <title>Novel large sulfur bacteria in the metagenomes of groundwater-fed chemosynthetic microbial mats in the Lake Huron basin.</title>
        <authorList>
            <person name="Sharrar A.M."/>
            <person name="Flood B.E."/>
            <person name="Bailey J.V."/>
            <person name="Jones D.S."/>
            <person name="Biddanda B."/>
            <person name="Ruberg S.A."/>
            <person name="Marcus D.N."/>
            <person name="Dick G.J."/>
        </authorList>
    </citation>
    <scope>NUCLEOTIDE SEQUENCE [LARGE SCALE GENOMIC DNA]</scope>
    <source>
        <strain evidence="1">A8</strain>
    </source>
</reference>
<dbReference type="InterPro" id="IPR010342">
    <property type="entry name" value="DUF938"/>
</dbReference>
<evidence type="ECO:0000313" key="1">
    <source>
        <dbReference type="EMBL" id="OQX13006.1"/>
    </source>
</evidence>
<dbReference type="Pfam" id="PF06080">
    <property type="entry name" value="DUF938"/>
    <property type="match status" value="1"/>
</dbReference>
<dbReference type="GO" id="GO:0008168">
    <property type="term" value="F:methyltransferase activity"/>
    <property type="evidence" value="ECO:0007669"/>
    <property type="project" value="UniProtKB-KW"/>
</dbReference>
<accession>A0A1Y1QSR6</accession>
<dbReference type="SUPFAM" id="SSF53335">
    <property type="entry name" value="S-adenosyl-L-methionine-dependent methyltransferases"/>
    <property type="match status" value="1"/>
</dbReference>
<proteinExistence type="predicted"/>
<protein>
    <submittedName>
        <fullName evidence="1">Methylase</fullName>
    </submittedName>
</protein>
<name>A0A1Y1QSR6_9GAMM</name>
<sequence>MKPFSDACEENKAPILSVLTPLLREACAVLEVGSGTGQHAVHFAAHLPHLMWHTSDREMHHAGIQAWLDEAALPNVQPPLCLDVLSDPWPELLVDAVFSANTLHIMSWEAVQAFFAGIGKCLAAGGLCVLYGPFNYDGAYTSASNERFDQWLKQRDPLSGIRDVADLTQLAQQAGMVLLHDIEMPVNNRVLVWCKQ</sequence>